<dbReference type="Pfam" id="PF01613">
    <property type="entry name" value="Flavin_Reduct"/>
    <property type="match status" value="1"/>
</dbReference>
<evidence type="ECO:0000256" key="1">
    <source>
        <dbReference type="ARBA" id="ARBA00023002"/>
    </source>
</evidence>
<organism evidence="3 4">
    <name type="scientific">Falsiroseomonas selenitidurans</name>
    <dbReference type="NCBI Taxonomy" id="2716335"/>
    <lineage>
        <taxon>Bacteria</taxon>
        <taxon>Pseudomonadati</taxon>
        <taxon>Pseudomonadota</taxon>
        <taxon>Alphaproteobacteria</taxon>
        <taxon>Acetobacterales</taxon>
        <taxon>Roseomonadaceae</taxon>
        <taxon>Falsiroseomonas</taxon>
    </lineage>
</organism>
<gene>
    <name evidence="3" type="ORF">HEQ75_19915</name>
</gene>
<evidence type="ECO:0000313" key="4">
    <source>
        <dbReference type="Proteomes" id="UP000787635"/>
    </source>
</evidence>
<proteinExistence type="predicted"/>
<evidence type="ECO:0000259" key="2">
    <source>
        <dbReference type="SMART" id="SM00903"/>
    </source>
</evidence>
<reference evidence="3 4" key="1">
    <citation type="submission" date="2020-03" db="EMBL/GenBank/DDBJ databases">
        <title>Roseomonas selenitidurans sp. nov. isolated from urban soil.</title>
        <authorList>
            <person name="Liu H."/>
        </authorList>
    </citation>
    <scope>NUCLEOTIDE SEQUENCE [LARGE SCALE GENOMIC DNA]</scope>
    <source>
        <strain evidence="3 4">BU-1</strain>
    </source>
</reference>
<protein>
    <submittedName>
        <fullName evidence="3">Flavin reductase</fullName>
    </submittedName>
</protein>
<dbReference type="RefSeq" id="WP_168033873.1">
    <property type="nucleotide sequence ID" value="NZ_JAAVNE010000038.1"/>
</dbReference>
<evidence type="ECO:0000313" key="3">
    <source>
        <dbReference type="EMBL" id="NKC33139.1"/>
    </source>
</evidence>
<dbReference type="EMBL" id="JAAVNE010000038">
    <property type="protein sequence ID" value="NKC33139.1"/>
    <property type="molecule type" value="Genomic_DNA"/>
</dbReference>
<dbReference type="PANTHER" id="PTHR30466:SF1">
    <property type="entry name" value="FMN REDUCTASE (NADH) RUTF"/>
    <property type="match status" value="1"/>
</dbReference>
<dbReference type="InterPro" id="IPR012349">
    <property type="entry name" value="Split_barrel_FMN-bd"/>
</dbReference>
<feature type="domain" description="Flavin reductase like" evidence="2">
    <location>
        <begin position="12"/>
        <end position="159"/>
    </location>
</feature>
<dbReference type="SMART" id="SM00903">
    <property type="entry name" value="Flavin_Reduct"/>
    <property type="match status" value="1"/>
</dbReference>
<sequence length="166" mass="17171">MTVSRAEFRDAMARLGAAVNIVTSAGPGGRAGVTASAVCSVTDDPPTLLVCLNRTSSGNPVFKANGVICVNTLAAGQRPISEAFSGVGGLTGEARFTHGNWSTMATGAPVLEDAAVSFDCRIAEVLEKGTHSVFFAEILAIRQGLPGRALIWYGRGYHPVGHEVVA</sequence>
<dbReference type="InterPro" id="IPR050268">
    <property type="entry name" value="NADH-dep_flavin_reductase"/>
</dbReference>
<dbReference type="PANTHER" id="PTHR30466">
    <property type="entry name" value="FLAVIN REDUCTASE"/>
    <property type="match status" value="1"/>
</dbReference>
<name>A0ABX1E7F5_9PROT</name>
<keyword evidence="4" id="KW-1185">Reference proteome</keyword>
<dbReference type="Proteomes" id="UP000787635">
    <property type="component" value="Unassembled WGS sequence"/>
</dbReference>
<dbReference type="InterPro" id="IPR002563">
    <property type="entry name" value="Flavin_Rdtase-like_dom"/>
</dbReference>
<keyword evidence="1" id="KW-0560">Oxidoreductase</keyword>
<accession>A0ABX1E7F5</accession>
<comment type="caution">
    <text evidence="3">The sequence shown here is derived from an EMBL/GenBank/DDBJ whole genome shotgun (WGS) entry which is preliminary data.</text>
</comment>
<dbReference type="SUPFAM" id="SSF50475">
    <property type="entry name" value="FMN-binding split barrel"/>
    <property type="match status" value="1"/>
</dbReference>
<dbReference type="Gene3D" id="2.30.110.10">
    <property type="entry name" value="Electron Transport, Fmn-binding Protein, Chain A"/>
    <property type="match status" value="1"/>
</dbReference>